<accession>A0A6A6DZP1</accession>
<evidence type="ECO:0000313" key="1">
    <source>
        <dbReference type="EMBL" id="KAF2185147.1"/>
    </source>
</evidence>
<dbReference type="Proteomes" id="UP000800200">
    <property type="component" value="Unassembled WGS sequence"/>
</dbReference>
<protein>
    <submittedName>
        <fullName evidence="1">Uncharacterized protein</fullName>
    </submittedName>
</protein>
<keyword evidence="2" id="KW-1185">Reference proteome</keyword>
<dbReference type="EMBL" id="ML994635">
    <property type="protein sequence ID" value="KAF2185147.1"/>
    <property type="molecule type" value="Genomic_DNA"/>
</dbReference>
<sequence>MDNGDAPSRSSIDITTGRNGQSVASLPIYYFSEWSSSAPRLQLGLRASKLGFGLSSLLLSASGPSEALSDEDFNSFVEAAIRSHLIDPEKSREQHLAKAGIAEAGITQQFIDPKLSEFGGVRVGYQIIGRSVTYDIQLYCDLQLLVTATCFYLPQDAITLYIFGNWMSISLSSSSIAAGSINIKFINLSESVLRSQALEYLAKGSKNLEIFFLNSPAKQIRIVPAPEIKHVLSHQADSLICLRLCTQPHSNDRQYWGSLVDFGELRLLEVNHEILTGFTEQSDPNFRIEEILPSSLEVISILEPGQIY</sequence>
<proteinExistence type="predicted"/>
<organism evidence="1 2">
    <name type="scientific">Zopfia rhizophila CBS 207.26</name>
    <dbReference type="NCBI Taxonomy" id="1314779"/>
    <lineage>
        <taxon>Eukaryota</taxon>
        <taxon>Fungi</taxon>
        <taxon>Dikarya</taxon>
        <taxon>Ascomycota</taxon>
        <taxon>Pezizomycotina</taxon>
        <taxon>Dothideomycetes</taxon>
        <taxon>Dothideomycetes incertae sedis</taxon>
        <taxon>Zopfiaceae</taxon>
        <taxon>Zopfia</taxon>
    </lineage>
</organism>
<name>A0A6A6DZP1_9PEZI</name>
<evidence type="ECO:0000313" key="2">
    <source>
        <dbReference type="Proteomes" id="UP000800200"/>
    </source>
</evidence>
<reference evidence="1" key="1">
    <citation type="journal article" date="2020" name="Stud. Mycol.">
        <title>101 Dothideomycetes genomes: a test case for predicting lifestyles and emergence of pathogens.</title>
        <authorList>
            <person name="Haridas S."/>
            <person name="Albert R."/>
            <person name="Binder M."/>
            <person name="Bloem J."/>
            <person name="Labutti K."/>
            <person name="Salamov A."/>
            <person name="Andreopoulos B."/>
            <person name="Baker S."/>
            <person name="Barry K."/>
            <person name="Bills G."/>
            <person name="Bluhm B."/>
            <person name="Cannon C."/>
            <person name="Castanera R."/>
            <person name="Culley D."/>
            <person name="Daum C."/>
            <person name="Ezra D."/>
            <person name="Gonzalez J."/>
            <person name="Henrissat B."/>
            <person name="Kuo A."/>
            <person name="Liang C."/>
            <person name="Lipzen A."/>
            <person name="Lutzoni F."/>
            <person name="Magnuson J."/>
            <person name="Mondo S."/>
            <person name="Nolan M."/>
            <person name="Ohm R."/>
            <person name="Pangilinan J."/>
            <person name="Park H.-J."/>
            <person name="Ramirez L."/>
            <person name="Alfaro M."/>
            <person name="Sun H."/>
            <person name="Tritt A."/>
            <person name="Yoshinaga Y."/>
            <person name="Zwiers L.-H."/>
            <person name="Turgeon B."/>
            <person name="Goodwin S."/>
            <person name="Spatafora J."/>
            <person name="Crous P."/>
            <person name="Grigoriev I."/>
        </authorList>
    </citation>
    <scope>NUCLEOTIDE SEQUENCE</scope>
    <source>
        <strain evidence="1">CBS 207.26</strain>
    </source>
</reference>
<gene>
    <name evidence="1" type="ORF">K469DRAFT_750634</name>
</gene>
<dbReference type="AlphaFoldDB" id="A0A6A6DZP1"/>